<evidence type="ECO:0000256" key="3">
    <source>
        <dbReference type="ARBA" id="ARBA00023125"/>
    </source>
</evidence>
<dbReference type="FunFam" id="1.10.10.10:FF:000001">
    <property type="entry name" value="LysR family transcriptional regulator"/>
    <property type="match status" value="1"/>
</dbReference>
<dbReference type="InterPro" id="IPR000847">
    <property type="entry name" value="LysR_HTH_N"/>
</dbReference>
<dbReference type="GO" id="GO:0032993">
    <property type="term" value="C:protein-DNA complex"/>
    <property type="evidence" value="ECO:0007669"/>
    <property type="project" value="TreeGrafter"/>
</dbReference>
<feature type="domain" description="HTH lysR-type" evidence="5">
    <location>
        <begin position="1"/>
        <end position="58"/>
    </location>
</feature>
<dbReference type="Gene3D" id="1.10.10.10">
    <property type="entry name" value="Winged helix-like DNA-binding domain superfamily/Winged helix DNA-binding domain"/>
    <property type="match status" value="1"/>
</dbReference>
<evidence type="ECO:0000256" key="4">
    <source>
        <dbReference type="ARBA" id="ARBA00023163"/>
    </source>
</evidence>
<accession>A0A127FD57</accession>
<dbReference type="AlphaFoldDB" id="A0A127FD57"/>
<dbReference type="SUPFAM" id="SSF46785">
    <property type="entry name" value="Winged helix' DNA-binding domain"/>
    <property type="match status" value="1"/>
</dbReference>
<organism evidence="6 7">
    <name type="scientific">Steroidobacter denitrificans</name>
    <dbReference type="NCBI Taxonomy" id="465721"/>
    <lineage>
        <taxon>Bacteria</taxon>
        <taxon>Pseudomonadati</taxon>
        <taxon>Pseudomonadota</taxon>
        <taxon>Gammaproteobacteria</taxon>
        <taxon>Steroidobacterales</taxon>
        <taxon>Steroidobacteraceae</taxon>
        <taxon>Steroidobacter</taxon>
    </lineage>
</organism>
<dbReference type="SUPFAM" id="SSF53850">
    <property type="entry name" value="Periplasmic binding protein-like II"/>
    <property type="match status" value="1"/>
</dbReference>
<keyword evidence="3" id="KW-0238">DNA-binding</keyword>
<dbReference type="Proteomes" id="UP000070250">
    <property type="component" value="Chromosome"/>
</dbReference>
<sequence>MNLRQLRYFVAIAEIRSFRKAAERLHIAQPALTRHMHDLEREIGAPLFTRFSRGVVLTNLGTQVFIDVARLLGEFDQFEEKFIREKSYRHQQIYVAFHDAVAQNPALLESIAIFKTSFPNARLDLLELGEQDQLDALLEGRIDICWAYDICGEFRQLSSLDSIVIQRDDLVMITSLNHPLARASVVTAAQLADEPFIVHTSKRAPRVGFNFYVERCREVGIRLDKAQEADSIDMLISLVANGVGVSLVAENIRNDLRSRVAIVKIPELELSFDLTILWSKDNASDLLCRFLDIIRSTTS</sequence>
<evidence type="ECO:0000256" key="2">
    <source>
        <dbReference type="ARBA" id="ARBA00023015"/>
    </source>
</evidence>
<dbReference type="Pfam" id="PF00126">
    <property type="entry name" value="HTH_1"/>
    <property type="match status" value="1"/>
</dbReference>
<reference evidence="6 7" key="1">
    <citation type="submission" date="2015-06" db="EMBL/GenBank/DDBJ databases">
        <title>A Comprehensive Approach to Explore the Metabolic and Phylogenetic Diversity of Bacterial Steroid Degradation in the Environment: Testosterone as an Example.</title>
        <authorList>
            <person name="Yang F.-C."/>
            <person name="Chen Y.-L."/>
            <person name="Yu C.-P."/>
            <person name="Tang S.-L."/>
            <person name="Wang P.-H."/>
            <person name="Ismail W."/>
            <person name="Wang C.-H."/>
            <person name="Yang C.-Y."/>
            <person name="Chiang Y.-R."/>
        </authorList>
    </citation>
    <scope>NUCLEOTIDE SEQUENCE [LARGE SCALE GENOMIC DNA]</scope>
    <source>
        <strain evidence="6 7">DSM 18526</strain>
    </source>
</reference>
<dbReference type="RefSeq" id="WP_066921054.1">
    <property type="nucleotide sequence ID" value="NZ_CP011971.1"/>
</dbReference>
<dbReference type="CDD" id="cd08414">
    <property type="entry name" value="PBP2_LTTR_aromatics_like"/>
    <property type="match status" value="1"/>
</dbReference>
<keyword evidence="4" id="KW-0804">Transcription</keyword>
<evidence type="ECO:0000313" key="7">
    <source>
        <dbReference type="Proteomes" id="UP000070250"/>
    </source>
</evidence>
<dbReference type="InterPro" id="IPR036390">
    <property type="entry name" value="WH_DNA-bd_sf"/>
</dbReference>
<comment type="similarity">
    <text evidence="1">Belongs to the LysR transcriptional regulatory family.</text>
</comment>
<dbReference type="GO" id="GO:0003677">
    <property type="term" value="F:DNA binding"/>
    <property type="evidence" value="ECO:0007669"/>
    <property type="project" value="UniProtKB-KW"/>
</dbReference>
<dbReference type="PROSITE" id="PS50931">
    <property type="entry name" value="HTH_LYSR"/>
    <property type="match status" value="1"/>
</dbReference>
<dbReference type="InterPro" id="IPR036388">
    <property type="entry name" value="WH-like_DNA-bd_sf"/>
</dbReference>
<evidence type="ECO:0000259" key="5">
    <source>
        <dbReference type="PROSITE" id="PS50931"/>
    </source>
</evidence>
<dbReference type="STRING" id="465721.ACG33_10610"/>
<dbReference type="PANTHER" id="PTHR30346">
    <property type="entry name" value="TRANSCRIPTIONAL DUAL REGULATOR HCAR-RELATED"/>
    <property type="match status" value="1"/>
</dbReference>
<gene>
    <name evidence="6" type="ORF">ACG33_10610</name>
</gene>
<dbReference type="PANTHER" id="PTHR30346:SF17">
    <property type="entry name" value="LYSR FAMILY TRANSCRIPTIONAL REGULATOR"/>
    <property type="match status" value="1"/>
</dbReference>
<name>A0A127FD57_STEDE</name>
<dbReference type="EMBL" id="CP011971">
    <property type="protein sequence ID" value="AMN47541.1"/>
    <property type="molecule type" value="Genomic_DNA"/>
</dbReference>
<evidence type="ECO:0000313" key="6">
    <source>
        <dbReference type="EMBL" id="AMN47541.1"/>
    </source>
</evidence>
<proteinExistence type="inferred from homology"/>
<protein>
    <recommendedName>
        <fullName evidence="5">HTH lysR-type domain-containing protein</fullName>
    </recommendedName>
</protein>
<dbReference type="InterPro" id="IPR005119">
    <property type="entry name" value="LysR_subst-bd"/>
</dbReference>
<keyword evidence="2" id="KW-0805">Transcription regulation</keyword>
<evidence type="ECO:0000256" key="1">
    <source>
        <dbReference type="ARBA" id="ARBA00009437"/>
    </source>
</evidence>
<dbReference type="Gene3D" id="3.40.190.10">
    <property type="entry name" value="Periplasmic binding protein-like II"/>
    <property type="match status" value="2"/>
</dbReference>
<dbReference type="KEGG" id="sdf:ACG33_10610"/>
<dbReference type="Pfam" id="PF03466">
    <property type="entry name" value="LysR_substrate"/>
    <property type="match status" value="1"/>
</dbReference>
<keyword evidence="7" id="KW-1185">Reference proteome</keyword>
<dbReference type="PRINTS" id="PR00039">
    <property type="entry name" value="HTHLYSR"/>
</dbReference>
<dbReference type="GO" id="GO:0003700">
    <property type="term" value="F:DNA-binding transcription factor activity"/>
    <property type="evidence" value="ECO:0007669"/>
    <property type="project" value="InterPro"/>
</dbReference>
<dbReference type="OrthoDB" id="9803735at2"/>